<name>A0ABS7J5N0_9SPHN</name>
<proteinExistence type="predicted"/>
<protein>
    <submittedName>
        <fullName evidence="1">DUF1289 domain-containing protein</fullName>
    </submittedName>
</protein>
<evidence type="ECO:0000313" key="1">
    <source>
        <dbReference type="EMBL" id="MBX7482647.1"/>
    </source>
</evidence>
<gene>
    <name evidence="1" type="ORF">K3174_08890</name>
</gene>
<comment type="caution">
    <text evidence="1">The sequence shown here is derived from an EMBL/GenBank/DDBJ whole genome shotgun (WGS) entry which is preliminary data.</text>
</comment>
<accession>A0ABS7J5N0</accession>
<dbReference type="EMBL" id="JAIGNO010000004">
    <property type="protein sequence ID" value="MBX7482647.1"/>
    <property type="molecule type" value="Genomic_DNA"/>
</dbReference>
<dbReference type="RefSeq" id="WP_221557899.1">
    <property type="nucleotide sequence ID" value="NZ_JAIGNO010000004.1"/>
</dbReference>
<reference evidence="1 2" key="1">
    <citation type="submission" date="2021-08" db="EMBL/GenBank/DDBJ databases">
        <title>Comparative Genomics Analysis of the Genus Qipengyuania Reveals Extensive Genetic Diversity and Metabolic Versatility, Including the Description of Fifteen Novel Species.</title>
        <authorList>
            <person name="Liu Y."/>
        </authorList>
    </citation>
    <scope>NUCLEOTIDE SEQUENCE [LARGE SCALE GENOMIC DNA]</scope>
    <source>
        <strain evidence="1 2">6D47A</strain>
    </source>
</reference>
<dbReference type="PANTHER" id="PTHR35175:SF2">
    <property type="entry name" value="DUF1289 DOMAIN-CONTAINING PROTEIN"/>
    <property type="match status" value="1"/>
</dbReference>
<dbReference type="Pfam" id="PF06945">
    <property type="entry name" value="DUF1289"/>
    <property type="match status" value="1"/>
</dbReference>
<dbReference type="Proteomes" id="UP000755104">
    <property type="component" value="Unassembled WGS sequence"/>
</dbReference>
<organism evidence="1 2">
    <name type="scientific">Qipengyuania qiaonensis</name>
    <dbReference type="NCBI Taxonomy" id="2867240"/>
    <lineage>
        <taxon>Bacteria</taxon>
        <taxon>Pseudomonadati</taxon>
        <taxon>Pseudomonadota</taxon>
        <taxon>Alphaproteobacteria</taxon>
        <taxon>Sphingomonadales</taxon>
        <taxon>Erythrobacteraceae</taxon>
        <taxon>Qipengyuania</taxon>
    </lineage>
</organism>
<evidence type="ECO:0000313" key="2">
    <source>
        <dbReference type="Proteomes" id="UP000755104"/>
    </source>
</evidence>
<dbReference type="PANTHER" id="PTHR35175">
    <property type="entry name" value="DUF1289 DOMAIN-CONTAINING PROTEIN"/>
    <property type="match status" value="1"/>
</dbReference>
<dbReference type="InterPro" id="IPR010710">
    <property type="entry name" value="DUF1289"/>
</dbReference>
<sequence>METDGIASPCIGTCLLDRAGELCTGCGRTLAEIAGWPDASEAERRVIVERARQRRGRSG</sequence>
<keyword evidence="2" id="KW-1185">Reference proteome</keyword>